<name>A0A9Q1KMH5_9CARY</name>
<evidence type="ECO:0000313" key="4">
    <source>
        <dbReference type="Proteomes" id="UP001153076"/>
    </source>
</evidence>
<dbReference type="OrthoDB" id="912757at2759"/>
<evidence type="ECO:0000256" key="1">
    <source>
        <dbReference type="ARBA" id="ARBA00010520"/>
    </source>
</evidence>
<gene>
    <name evidence="3" type="ORF">Cgig2_031301</name>
</gene>
<comment type="similarity">
    <text evidence="1">Belongs to the endosulfine family.</text>
</comment>
<reference evidence="3" key="1">
    <citation type="submission" date="2022-04" db="EMBL/GenBank/DDBJ databases">
        <title>Carnegiea gigantea Genome sequencing and assembly v2.</title>
        <authorList>
            <person name="Copetti D."/>
            <person name="Sanderson M.J."/>
            <person name="Burquez A."/>
            <person name="Wojciechowski M.F."/>
        </authorList>
    </citation>
    <scope>NUCLEOTIDE SEQUENCE</scope>
    <source>
        <strain evidence="3">SGP5-SGP5p</strain>
        <tissue evidence="3">Aerial part</tissue>
    </source>
</reference>
<dbReference type="EMBL" id="JAKOGI010000077">
    <property type="protein sequence ID" value="KAJ8445488.1"/>
    <property type="molecule type" value="Genomic_DNA"/>
</dbReference>
<dbReference type="Proteomes" id="UP001153076">
    <property type="component" value="Unassembled WGS sequence"/>
</dbReference>
<accession>A0A9Q1KMH5</accession>
<comment type="caution">
    <text evidence="3">The sequence shown here is derived from an EMBL/GenBank/DDBJ whole genome shotgun (WGS) entry which is preliminary data.</text>
</comment>
<organism evidence="3 4">
    <name type="scientific">Carnegiea gigantea</name>
    <dbReference type="NCBI Taxonomy" id="171969"/>
    <lineage>
        <taxon>Eukaryota</taxon>
        <taxon>Viridiplantae</taxon>
        <taxon>Streptophyta</taxon>
        <taxon>Embryophyta</taxon>
        <taxon>Tracheophyta</taxon>
        <taxon>Spermatophyta</taxon>
        <taxon>Magnoliopsida</taxon>
        <taxon>eudicotyledons</taxon>
        <taxon>Gunneridae</taxon>
        <taxon>Pentapetalae</taxon>
        <taxon>Caryophyllales</taxon>
        <taxon>Cactineae</taxon>
        <taxon>Cactaceae</taxon>
        <taxon>Cactoideae</taxon>
        <taxon>Echinocereeae</taxon>
        <taxon>Carnegiea</taxon>
    </lineage>
</organism>
<dbReference type="GO" id="GO:0004864">
    <property type="term" value="F:protein phosphatase inhibitor activity"/>
    <property type="evidence" value="ECO:0007669"/>
    <property type="project" value="TreeGrafter"/>
</dbReference>
<evidence type="ECO:0000256" key="2">
    <source>
        <dbReference type="SAM" id="MobiDB-lite"/>
    </source>
</evidence>
<dbReference type="GO" id="GO:0005737">
    <property type="term" value="C:cytoplasm"/>
    <property type="evidence" value="ECO:0007669"/>
    <property type="project" value="TreeGrafter"/>
</dbReference>
<feature type="compositionally biased region" description="Basic and acidic residues" evidence="2">
    <location>
        <begin position="137"/>
        <end position="150"/>
    </location>
</feature>
<dbReference type="InterPro" id="IPR006760">
    <property type="entry name" value="Endosulphine"/>
</dbReference>
<proteinExistence type="inferred from homology"/>
<feature type="region of interest" description="Disordered" evidence="2">
    <location>
        <begin position="1"/>
        <end position="53"/>
    </location>
</feature>
<dbReference type="PANTHER" id="PTHR10358">
    <property type="entry name" value="ENDOSULFINE"/>
    <property type="match status" value="1"/>
</dbReference>
<dbReference type="PANTHER" id="PTHR10358:SF6">
    <property type="entry name" value="ENDOSULFINE, ISOFORM A"/>
    <property type="match status" value="1"/>
</dbReference>
<sequence>MSSTGSNEGHTEEGLVDNDSHEHVDNELTKEETGHTDDKNEENLMPSAQEEDHERAFFDSADWALGKFLYCVLSLPNLGLSLYVLPSKQQEAQKPKGPLEALRPKLQPTPHHQHRSRRSAYAPADDEDIPATMTSAAEDHDCLGDQDKSNEVVPGDQP</sequence>
<feature type="region of interest" description="Disordered" evidence="2">
    <location>
        <begin position="89"/>
        <end position="158"/>
    </location>
</feature>
<evidence type="ECO:0000313" key="3">
    <source>
        <dbReference type="EMBL" id="KAJ8445488.1"/>
    </source>
</evidence>
<dbReference type="AlphaFoldDB" id="A0A9Q1KMH5"/>
<protein>
    <submittedName>
        <fullName evidence="3">Uncharacterized protein</fullName>
    </submittedName>
</protein>
<feature type="compositionally biased region" description="Basic and acidic residues" evidence="2">
    <location>
        <begin position="9"/>
        <end position="42"/>
    </location>
</feature>
<keyword evidence="4" id="KW-1185">Reference proteome</keyword>